<proteinExistence type="predicted"/>
<dbReference type="Proteomes" id="UP000825886">
    <property type="component" value="Chromosome"/>
</dbReference>
<reference evidence="2 3" key="1">
    <citation type="submission" date="2021-08" db="EMBL/GenBank/DDBJ databases">
        <title>Culture and genomic analysis of Symbiopectobacterium purcellii sp. nov. gen. nov., isolated from the leafhopper Empoasca decipiens.</title>
        <authorList>
            <person name="Nadal-Jimenez P."/>
            <person name="Siozios S."/>
            <person name="Halliday N."/>
            <person name="Camara M."/>
            <person name="Hurst G.D.D."/>
        </authorList>
    </citation>
    <scope>NUCLEOTIDE SEQUENCE [LARGE SCALE GENOMIC DNA]</scope>
    <source>
        <strain evidence="2 3">SyEd1</strain>
    </source>
</reference>
<feature type="compositionally biased region" description="Low complexity" evidence="1">
    <location>
        <begin position="113"/>
        <end position="135"/>
    </location>
</feature>
<accession>A0ABX9AR06</accession>
<feature type="compositionally biased region" description="Polar residues" evidence="1">
    <location>
        <begin position="67"/>
        <end position="80"/>
    </location>
</feature>
<sequence>MRKYALLASMLLAGCATTPQDCDLHAQDPSFITKLNCATSGGYRQKIDQQEQQVLRSQKENELAKQELTSTQDKQKASNQLLASEQAKLAAIRSDLTQTLNRLKSSKIKGKDSQQQLKRLQELQQQSQHASSESEIATIERKVAEAKKKVEALEKANTLR</sequence>
<dbReference type="RefSeq" id="WP_222159500.1">
    <property type="nucleotide sequence ID" value="NZ_CP081864.1"/>
</dbReference>
<dbReference type="EMBL" id="CP081864">
    <property type="protein sequence ID" value="QZN96471.1"/>
    <property type="molecule type" value="Genomic_DNA"/>
</dbReference>
<evidence type="ECO:0000256" key="1">
    <source>
        <dbReference type="SAM" id="MobiDB-lite"/>
    </source>
</evidence>
<keyword evidence="3" id="KW-1185">Reference proteome</keyword>
<feature type="region of interest" description="Disordered" evidence="1">
    <location>
        <begin position="53"/>
        <end position="80"/>
    </location>
</feature>
<evidence type="ECO:0000313" key="3">
    <source>
        <dbReference type="Proteomes" id="UP000825886"/>
    </source>
</evidence>
<name>A0ABX9AR06_9ENTR</name>
<evidence type="ECO:0008006" key="4">
    <source>
        <dbReference type="Google" id="ProtNLM"/>
    </source>
</evidence>
<dbReference type="PROSITE" id="PS51257">
    <property type="entry name" value="PROKAR_LIPOPROTEIN"/>
    <property type="match status" value="1"/>
</dbReference>
<gene>
    <name evidence="2" type="ORF">K6K13_03160</name>
</gene>
<protein>
    <recommendedName>
        <fullName evidence="4">Lipoprotein</fullName>
    </recommendedName>
</protein>
<feature type="region of interest" description="Disordered" evidence="1">
    <location>
        <begin position="103"/>
        <end position="136"/>
    </location>
</feature>
<evidence type="ECO:0000313" key="2">
    <source>
        <dbReference type="EMBL" id="QZN96471.1"/>
    </source>
</evidence>
<organism evidence="2 3">
    <name type="scientific">Symbiopectobacterium purcellii</name>
    <dbReference type="NCBI Taxonomy" id="2871826"/>
    <lineage>
        <taxon>Bacteria</taxon>
        <taxon>Pseudomonadati</taxon>
        <taxon>Pseudomonadota</taxon>
        <taxon>Gammaproteobacteria</taxon>
        <taxon>Enterobacterales</taxon>
        <taxon>Enterobacteriaceae</taxon>
    </lineage>
</organism>